<evidence type="ECO:0000256" key="1">
    <source>
        <dbReference type="SAM" id="MobiDB-lite"/>
    </source>
</evidence>
<keyword evidence="4" id="KW-1185">Reference proteome</keyword>
<dbReference type="EMBL" id="RXLP01000023">
    <property type="protein sequence ID" value="TCD53972.1"/>
    <property type="molecule type" value="Genomic_DNA"/>
</dbReference>
<dbReference type="Proteomes" id="UP000291289">
    <property type="component" value="Unassembled WGS sequence"/>
</dbReference>
<keyword evidence="2" id="KW-0472">Membrane</keyword>
<protein>
    <submittedName>
        <fullName evidence="3">Uncharacterized protein</fullName>
    </submittedName>
</protein>
<dbReference type="AlphaFoldDB" id="A0A4R0QP26"/>
<name>A0A4R0QP26_9BIFI</name>
<feature type="compositionally biased region" description="Basic and acidic residues" evidence="1">
    <location>
        <begin position="1"/>
        <end position="11"/>
    </location>
</feature>
<accession>A0A4R0QP26</accession>
<reference evidence="3 4" key="1">
    <citation type="submission" date="2018-12" db="EMBL/GenBank/DDBJ databases">
        <title>Alloscrdovia theropitheci sp. nov: a novel taxon from the feces of the bleeding-herat monkey (Theropithecus geleda).</title>
        <authorList>
            <person name="Modesto M."/>
        </authorList>
    </citation>
    <scope>NUCLEOTIDE SEQUENCE [LARGE SCALE GENOMIC DNA]</scope>
    <source>
        <strain evidence="3 4">GLDI4/2</strain>
    </source>
</reference>
<feature type="region of interest" description="Disordered" evidence="1">
    <location>
        <begin position="1"/>
        <end position="47"/>
    </location>
</feature>
<feature type="transmembrane region" description="Helical" evidence="2">
    <location>
        <begin position="75"/>
        <end position="97"/>
    </location>
</feature>
<comment type="caution">
    <text evidence="3">The sequence shown here is derived from an EMBL/GenBank/DDBJ whole genome shotgun (WGS) entry which is preliminary data.</text>
</comment>
<proteinExistence type="predicted"/>
<gene>
    <name evidence="3" type="ORF">EJ419_05955</name>
</gene>
<dbReference type="OrthoDB" id="3240362at2"/>
<evidence type="ECO:0000256" key="2">
    <source>
        <dbReference type="SAM" id="Phobius"/>
    </source>
</evidence>
<organism evidence="3 4">
    <name type="scientific">Alloscardovia theropitheci</name>
    <dbReference type="NCBI Taxonomy" id="2496842"/>
    <lineage>
        <taxon>Bacteria</taxon>
        <taxon>Bacillati</taxon>
        <taxon>Actinomycetota</taxon>
        <taxon>Actinomycetes</taxon>
        <taxon>Bifidobacteriales</taxon>
        <taxon>Bifidobacteriaceae</taxon>
        <taxon>Alloscardovia</taxon>
    </lineage>
</organism>
<evidence type="ECO:0000313" key="3">
    <source>
        <dbReference type="EMBL" id="TCD53972.1"/>
    </source>
</evidence>
<dbReference type="RefSeq" id="WP_131284603.1">
    <property type="nucleotide sequence ID" value="NZ_RXLP01000023.1"/>
</dbReference>
<evidence type="ECO:0000313" key="4">
    <source>
        <dbReference type="Proteomes" id="UP000291289"/>
    </source>
</evidence>
<keyword evidence="2" id="KW-0812">Transmembrane</keyword>
<sequence>MAAAQEREARSSRSAQSYSPMMRRSSSAMRATRPNRRTSYSTGSARPQLRVSVHDNRQRSSVMAQVRNVADNRRLSALVLSSSIALLIASLGITLVLRTQMTENAFSITQTQNSVAQLTQDVQQDRAKLNNLEAGLPERATQMGMQQGSDSMTIDMGNAQ</sequence>
<feature type="compositionally biased region" description="Low complexity" evidence="1">
    <location>
        <begin position="12"/>
        <end position="31"/>
    </location>
</feature>
<keyword evidence="2" id="KW-1133">Transmembrane helix</keyword>